<protein>
    <submittedName>
        <fullName evidence="4">Peptidoglycan-binding domain-containing protein</fullName>
    </submittedName>
</protein>
<keyword evidence="2" id="KW-0732">Signal</keyword>
<proteinExistence type="predicted"/>
<dbReference type="Pfam" id="PF01471">
    <property type="entry name" value="PG_binding_1"/>
    <property type="match status" value="1"/>
</dbReference>
<feature type="domain" description="Peptidoglycan binding-like" evidence="3">
    <location>
        <begin position="56"/>
        <end position="97"/>
    </location>
</feature>
<comment type="caution">
    <text evidence="4">The sequence shown here is derived from an EMBL/GenBank/DDBJ whole genome shotgun (WGS) entry which is preliminary data.</text>
</comment>
<dbReference type="InterPro" id="IPR036365">
    <property type="entry name" value="PGBD-like_sf"/>
</dbReference>
<evidence type="ECO:0000259" key="3">
    <source>
        <dbReference type="Pfam" id="PF01471"/>
    </source>
</evidence>
<dbReference type="SUPFAM" id="SSF47090">
    <property type="entry name" value="PGBD-like"/>
    <property type="match status" value="1"/>
</dbReference>
<sequence>MILRSSTALLLTAGLLTLPAMASRVHRAPTSGHAHTKHHVTPKTHKLHGQQSIDPDRVTQIQAALIREHYLTGEPSAKWDTDTQAAMAKYQADQGWQTKLTPDSRALIKLGLGPDHSDAINANKGASFNVLATPAATAASSTPGLVAASGISH</sequence>
<dbReference type="RefSeq" id="WP_263342320.1">
    <property type="nucleotide sequence ID" value="NZ_JAGSYH010000011.1"/>
</dbReference>
<feature type="signal peptide" evidence="2">
    <location>
        <begin position="1"/>
        <end position="22"/>
    </location>
</feature>
<evidence type="ECO:0000313" key="5">
    <source>
        <dbReference type="Proteomes" id="UP001596091"/>
    </source>
</evidence>
<dbReference type="EMBL" id="JBHSPH010000019">
    <property type="protein sequence ID" value="MFC5865331.1"/>
    <property type="molecule type" value="Genomic_DNA"/>
</dbReference>
<dbReference type="InterPro" id="IPR002477">
    <property type="entry name" value="Peptidoglycan-bd-like"/>
</dbReference>
<accession>A0ABW1EM14</accession>
<dbReference type="Proteomes" id="UP001596091">
    <property type="component" value="Unassembled WGS sequence"/>
</dbReference>
<keyword evidence="5" id="KW-1185">Reference proteome</keyword>
<evidence type="ECO:0000313" key="4">
    <source>
        <dbReference type="EMBL" id="MFC5865331.1"/>
    </source>
</evidence>
<evidence type="ECO:0000256" key="1">
    <source>
        <dbReference type="SAM" id="MobiDB-lite"/>
    </source>
</evidence>
<dbReference type="Gene3D" id="1.10.101.10">
    <property type="entry name" value="PGBD-like superfamily/PGBD"/>
    <property type="match status" value="1"/>
</dbReference>
<feature type="region of interest" description="Disordered" evidence="1">
    <location>
        <begin position="26"/>
        <end position="53"/>
    </location>
</feature>
<dbReference type="InterPro" id="IPR036366">
    <property type="entry name" value="PGBDSf"/>
</dbReference>
<name>A0ABW1EM14_9BACT</name>
<feature type="chain" id="PRO_5045181562" evidence="2">
    <location>
        <begin position="23"/>
        <end position="153"/>
    </location>
</feature>
<feature type="compositionally biased region" description="Basic residues" evidence="1">
    <location>
        <begin position="34"/>
        <end position="48"/>
    </location>
</feature>
<evidence type="ECO:0000256" key="2">
    <source>
        <dbReference type="SAM" id="SignalP"/>
    </source>
</evidence>
<organism evidence="4 5">
    <name type="scientific">Acidicapsa dinghuensis</name>
    <dbReference type="NCBI Taxonomy" id="2218256"/>
    <lineage>
        <taxon>Bacteria</taxon>
        <taxon>Pseudomonadati</taxon>
        <taxon>Acidobacteriota</taxon>
        <taxon>Terriglobia</taxon>
        <taxon>Terriglobales</taxon>
        <taxon>Acidobacteriaceae</taxon>
        <taxon>Acidicapsa</taxon>
    </lineage>
</organism>
<reference evidence="5" key="1">
    <citation type="journal article" date="2019" name="Int. J. Syst. Evol. Microbiol.">
        <title>The Global Catalogue of Microorganisms (GCM) 10K type strain sequencing project: providing services to taxonomists for standard genome sequencing and annotation.</title>
        <authorList>
            <consortium name="The Broad Institute Genomics Platform"/>
            <consortium name="The Broad Institute Genome Sequencing Center for Infectious Disease"/>
            <person name="Wu L."/>
            <person name="Ma J."/>
        </authorList>
    </citation>
    <scope>NUCLEOTIDE SEQUENCE [LARGE SCALE GENOMIC DNA]</scope>
    <source>
        <strain evidence="5">JCM 4087</strain>
    </source>
</reference>
<gene>
    <name evidence="4" type="ORF">ACFPT7_23700</name>
</gene>